<dbReference type="HOGENOM" id="CLU_2867577_0_0_1"/>
<protein>
    <submittedName>
        <fullName evidence="1">Uncharacterized protein</fullName>
    </submittedName>
</protein>
<dbReference type="RefSeq" id="XP_006667795.1">
    <property type="nucleotide sequence ID" value="XM_006667732.1"/>
</dbReference>
<sequence length="64" mass="7211">MEQRIDKRSPRLNITSVQIRVSAMNVEFGEDNSRTVWKHPKSDISDIIALEVATSGPLLSFRGL</sequence>
<dbReference type="KEGG" id="cmt:CCM_02580"/>
<dbReference type="AlphaFoldDB" id="G3JAJ3"/>
<keyword evidence="2" id="KW-1185">Reference proteome</keyword>
<organism evidence="1 2">
    <name type="scientific">Cordyceps militaris (strain CM01)</name>
    <name type="common">Caterpillar fungus</name>
    <dbReference type="NCBI Taxonomy" id="983644"/>
    <lineage>
        <taxon>Eukaryota</taxon>
        <taxon>Fungi</taxon>
        <taxon>Dikarya</taxon>
        <taxon>Ascomycota</taxon>
        <taxon>Pezizomycotina</taxon>
        <taxon>Sordariomycetes</taxon>
        <taxon>Hypocreomycetidae</taxon>
        <taxon>Hypocreales</taxon>
        <taxon>Cordycipitaceae</taxon>
        <taxon>Cordyceps</taxon>
    </lineage>
</organism>
<accession>G3JAJ3</accession>
<dbReference type="EMBL" id="JH126400">
    <property type="protein sequence ID" value="EGX94309.1"/>
    <property type="molecule type" value="Genomic_DNA"/>
</dbReference>
<reference evidence="1 2" key="1">
    <citation type="journal article" date="2011" name="Genome Biol.">
        <title>Genome sequence of the insect pathogenic fungus Cordyceps militaris, a valued traditional Chinese medicine.</title>
        <authorList>
            <person name="Zheng P."/>
            <person name="Xia Y."/>
            <person name="Xiao G."/>
            <person name="Xiong C."/>
            <person name="Hu X."/>
            <person name="Zhang S."/>
            <person name="Zheng H."/>
            <person name="Huang Y."/>
            <person name="Zhou Y."/>
            <person name="Wang S."/>
            <person name="Zhao G.P."/>
            <person name="Liu X."/>
            <person name="St Leger R.J."/>
            <person name="Wang C."/>
        </authorList>
    </citation>
    <scope>NUCLEOTIDE SEQUENCE [LARGE SCALE GENOMIC DNA]</scope>
    <source>
        <strain evidence="1 2">CM01</strain>
    </source>
</reference>
<dbReference type="Proteomes" id="UP000001610">
    <property type="component" value="Unassembled WGS sequence"/>
</dbReference>
<gene>
    <name evidence="1" type="ORF">CCM_02580</name>
</gene>
<dbReference type="VEuPathDB" id="FungiDB:CCM_02580"/>
<proteinExistence type="predicted"/>
<evidence type="ECO:0000313" key="1">
    <source>
        <dbReference type="EMBL" id="EGX94309.1"/>
    </source>
</evidence>
<name>G3JAJ3_CORMM</name>
<dbReference type="GeneID" id="18164607"/>
<dbReference type="InParanoid" id="G3JAJ3"/>
<evidence type="ECO:0000313" key="2">
    <source>
        <dbReference type="Proteomes" id="UP000001610"/>
    </source>
</evidence>